<dbReference type="Proteomes" id="UP000256900">
    <property type="component" value="Unassembled WGS sequence"/>
</dbReference>
<keyword evidence="2" id="KW-1185">Reference proteome</keyword>
<name>A0A3D9YPY2_9HYPH</name>
<proteinExistence type="predicted"/>
<dbReference type="EMBL" id="QUMO01000004">
    <property type="protein sequence ID" value="REF84676.1"/>
    <property type="molecule type" value="Genomic_DNA"/>
</dbReference>
<evidence type="ECO:0000313" key="1">
    <source>
        <dbReference type="EMBL" id="REF84676.1"/>
    </source>
</evidence>
<organism evidence="1 2">
    <name type="scientific">Methylovirgula ligni</name>
    <dbReference type="NCBI Taxonomy" id="569860"/>
    <lineage>
        <taxon>Bacteria</taxon>
        <taxon>Pseudomonadati</taxon>
        <taxon>Pseudomonadota</taxon>
        <taxon>Alphaproteobacteria</taxon>
        <taxon>Hyphomicrobiales</taxon>
        <taxon>Beijerinckiaceae</taxon>
        <taxon>Methylovirgula</taxon>
    </lineage>
</organism>
<comment type="caution">
    <text evidence="1">The sequence shown here is derived from an EMBL/GenBank/DDBJ whole genome shotgun (WGS) entry which is preliminary data.</text>
</comment>
<dbReference type="OrthoDB" id="7549755at2"/>
<dbReference type="AlphaFoldDB" id="A0A3D9YPY2"/>
<dbReference type="RefSeq" id="WP_115837297.1">
    <property type="nucleotide sequence ID" value="NZ_CP025086.1"/>
</dbReference>
<protein>
    <submittedName>
        <fullName evidence="1">Anti-sigma factor RsiW</fullName>
    </submittedName>
</protein>
<reference evidence="1 2" key="1">
    <citation type="submission" date="2018-08" db="EMBL/GenBank/DDBJ databases">
        <title>Genomic Encyclopedia of Type Strains, Phase IV (KMG-IV): sequencing the most valuable type-strain genomes for metagenomic binning, comparative biology and taxonomic classification.</title>
        <authorList>
            <person name="Goeker M."/>
        </authorList>
    </citation>
    <scope>NUCLEOTIDE SEQUENCE [LARGE SCALE GENOMIC DNA]</scope>
    <source>
        <strain evidence="1 2">BW863</strain>
    </source>
</reference>
<sequence length="256" mass="27451">MKRISPADHLLLHALADQELDAAAALPLEARIETDPALADEYARIVALKDRLKGLPKQEVSQDFAARITAIAGGKSSSGRARILSLDHVDWRALAACLVLTALLASAGTYLVTAPRSDAAIEDEIANDHHRSLLASSQTDVLSSERHTVKPWFDRKLGLSPPTIDLAGEGFPLVGGRVAVVAGNAVPALVYRRRQHLITLVAMPQSAGQDQVETPHAMVVDGYNTVHWAAGGFKYWAISDLDADELESFVTALGAR</sequence>
<accession>A0A3D9YPY2</accession>
<gene>
    <name evidence="1" type="ORF">DES32_2787</name>
</gene>
<evidence type="ECO:0000313" key="2">
    <source>
        <dbReference type="Proteomes" id="UP000256900"/>
    </source>
</evidence>